<accession>A0AAP6A7I2</accession>
<dbReference type="AlphaFoldDB" id="A0AAP6A7I2"/>
<dbReference type="InterPro" id="IPR027417">
    <property type="entry name" value="P-loop_NTPase"/>
</dbReference>
<feature type="region of interest" description="Disordered" evidence="1">
    <location>
        <begin position="141"/>
        <end position="183"/>
    </location>
</feature>
<proteinExistence type="predicted"/>
<name>A0AAP6A7I2_STRSU</name>
<comment type="caution">
    <text evidence="2">The sequence shown here is derived from an EMBL/GenBank/DDBJ whole genome shotgun (WGS) entry which is preliminary data.</text>
</comment>
<evidence type="ECO:0000313" key="3">
    <source>
        <dbReference type="Proteomes" id="UP001272448"/>
    </source>
</evidence>
<dbReference type="EMBL" id="JAUTFT010000018">
    <property type="protein sequence ID" value="MDW8635811.1"/>
    <property type="molecule type" value="Genomic_DNA"/>
</dbReference>
<protein>
    <submittedName>
        <fullName evidence="2">Uncharacterized protein</fullName>
    </submittedName>
</protein>
<sequence>MKLPAFWGIPNANLDEALSQSRQFNVGWNIGFQHLAQLSPQLKAGIESNVANKIVFGLNLNEAREMAKSTLELEKEDFYSLPPFWAYIRTEVAPNTYRWIVGKTFPPSPKIRDSRAPYLNSLTKYGQNMADLEQEFQQWNTEKVASKSSESHVDLTDLGRKKRSNRSSNRASEENPSDSDKSG</sequence>
<dbReference type="Gene3D" id="3.40.50.300">
    <property type="entry name" value="P-loop containing nucleotide triphosphate hydrolases"/>
    <property type="match status" value="1"/>
</dbReference>
<evidence type="ECO:0000256" key="1">
    <source>
        <dbReference type="SAM" id="MobiDB-lite"/>
    </source>
</evidence>
<gene>
    <name evidence="2" type="ORF">Q7V77_08865</name>
</gene>
<feature type="compositionally biased region" description="Basic and acidic residues" evidence="1">
    <location>
        <begin position="149"/>
        <end position="159"/>
    </location>
</feature>
<reference evidence="2" key="1">
    <citation type="submission" date="2023-07" db="EMBL/GenBank/DDBJ databases">
        <title>Characterization of virulence traits, antimicrobial resistance genes carried by mobile genetic elements and competence in Streptococcus suis strains isolated in France.</title>
        <authorList>
            <person name="Dechene-Tempier M."/>
            <person name="Marois-Crehan C."/>
            <person name="De Boisseson C."/>
            <person name="Lucas P."/>
            <person name="Bougeard S."/>
            <person name="Libante V."/>
            <person name="Payot S."/>
        </authorList>
    </citation>
    <scope>NUCLEOTIDE SEQUENCE</scope>
    <source>
        <strain evidence="2">1532</strain>
    </source>
</reference>
<dbReference type="Proteomes" id="UP001272448">
    <property type="component" value="Unassembled WGS sequence"/>
</dbReference>
<evidence type="ECO:0000313" key="2">
    <source>
        <dbReference type="EMBL" id="MDW8635811.1"/>
    </source>
</evidence>
<organism evidence="2 3">
    <name type="scientific">Streptococcus suis</name>
    <dbReference type="NCBI Taxonomy" id="1307"/>
    <lineage>
        <taxon>Bacteria</taxon>
        <taxon>Bacillati</taxon>
        <taxon>Bacillota</taxon>
        <taxon>Bacilli</taxon>
        <taxon>Lactobacillales</taxon>
        <taxon>Streptococcaceae</taxon>
        <taxon>Streptococcus</taxon>
    </lineage>
</organism>